<evidence type="ECO:0000313" key="1">
    <source>
        <dbReference type="EMBL" id="MFJ1269066.1"/>
    </source>
</evidence>
<comment type="caution">
    <text evidence="1">The sequence shown here is derived from an EMBL/GenBank/DDBJ whole genome shotgun (WGS) entry which is preliminary data.</text>
</comment>
<reference evidence="1 2" key="1">
    <citation type="submission" date="2024-08" db="EMBL/GenBank/DDBJ databases">
        <title>Draft Genome Sequence of Legionella lytica strain DSB2004, Isolated From a Fire Sprinkler System.</title>
        <authorList>
            <person name="Everhart A.D."/>
            <person name="Kidane D.T."/>
            <person name="Farone A.L."/>
            <person name="Farone M.B."/>
        </authorList>
    </citation>
    <scope>NUCLEOTIDE SEQUENCE [LARGE SCALE GENOMIC DNA]</scope>
    <source>
        <strain evidence="1 2">DSB2004</strain>
    </source>
</reference>
<sequence>MLFWSIDETEGDVLDAIPNFDLLKKQDELSYARLVLLLDKLNTVSINTQLTVQELENKNFFPWLSFALGCVVKLAGMDLNSKSNSNSNLNSNLQKNSISLVMSLTQNLLNRDPDVLHAMFSKQITEGSLKGQSFAYFWMNNYYSLVVSTDDDLSTLETLDVMFHELLDVMGPRFGSLLVKNIEEGSDKGRNALLVLLRSAQLSAERMDNKLKTQLIAKLFDQCMQKAPILMGTALSEKSTAGFFLGKSCLYLLSGILLKATLHADSLSVTIIQKAILQALKSAPEQCTDALYKCYPSGLKPGLSSFHLILLSLVEAAYKDKDSVFVAQLMNLLTELTIHDGIREAMFSALLETINEGEYKGLNGFVFLCRALIAALAHHIDVSVMMDFILDVIKGAPAAQLTTAIFQSVPGHATPEYNYSPINQLISLARDANQPIQQPNAQVIIDALAQSQAQSYIRSLLPPDTQFFFVNIRKMRAESFVTEHFDSVPHEVAGASSSGDSSYGSSLRLFQPGLKDDTLRGDGAFTSNLNRF</sequence>
<keyword evidence="2" id="KW-1185">Reference proteome</keyword>
<gene>
    <name evidence="1" type="ORF">ACD661_10895</name>
</gene>
<dbReference type="RefSeq" id="WP_400187882.1">
    <property type="nucleotide sequence ID" value="NZ_JBGORX010000003.1"/>
</dbReference>
<protein>
    <submittedName>
        <fullName evidence="1">Uncharacterized protein</fullName>
    </submittedName>
</protein>
<organism evidence="1 2">
    <name type="scientific">Legionella lytica</name>
    <dbReference type="NCBI Taxonomy" id="96232"/>
    <lineage>
        <taxon>Bacteria</taxon>
        <taxon>Pseudomonadati</taxon>
        <taxon>Pseudomonadota</taxon>
        <taxon>Gammaproteobacteria</taxon>
        <taxon>Legionellales</taxon>
        <taxon>Legionellaceae</taxon>
        <taxon>Legionella</taxon>
    </lineage>
</organism>
<name>A0ABW8DB56_9GAMM</name>
<dbReference type="Proteomes" id="UP001615550">
    <property type="component" value="Unassembled WGS sequence"/>
</dbReference>
<proteinExistence type="predicted"/>
<accession>A0ABW8DB56</accession>
<dbReference type="EMBL" id="JBGORX010000003">
    <property type="protein sequence ID" value="MFJ1269066.1"/>
    <property type="molecule type" value="Genomic_DNA"/>
</dbReference>
<evidence type="ECO:0000313" key="2">
    <source>
        <dbReference type="Proteomes" id="UP001615550"/>
    </source>
</evidence>